<dbReference type="GO" id="GO:0004534">
    <property type="term" value="F:5'-3' RNA exonuclease activity"/>
    <property type="evidence" value="ECO:0007669"/>
    <property type="project" value="TreeGrafter"/>
</dbReference>
<dbReference type="Gene3D" id="3.20.20.140">
    <property type="entry name" value="Metal-dependent hydrolases"/>
    <property type="match status" value="1"/>
</dbReference>
<keyword evidence="3" id="KW-1185">Reference proteome</keyword>
<organism evidence="2 3">
    <name type="scientific">Mediterraneibacter catenae</name>
    <dbReference type="NCBI Taxonomy" id="2594882"/>
    <lineage>
        <taxon>Bacteria</taxon>
        <taxon>Bacillati</taxon>
        <taxon>Bacillota</taxon>
        <taxon>Clostridia</taxon>
        <taxon>Lachnospirales</taxon>
        <taxon>Lachnospiraceae</taxon>
        <taxon>Mediterraneibacter</taxon>
    </lineage>
</organism>
<dbReference type="OrthoDB" id="9804333at2"/>
<dbReference type="SMART" id="SM00481">
    <property type="entry name" value="POLIIIAc"/>
    <property type="match status" value="1"/>
</dbReference>
<evidence type="ECO:0000259" key="1">
    <source>
        <dbReference type="SMART" id="SM00481"/>
    </source>
</evidence>
<gene>
    <name evidence="2" type="ORF">FNY66_05140</name>
</gene>
<protein>
    <submittedName>
        <fullName evidence="2">PHP domain-containing protein</fullName>
    </submittedName>
</protein>
<dbReference type="InterPro" id="IPR016195">
    <property type="entry name" value="Pol/histidinol_Pase-like"/>
</dbReference>
<dbReference type="Proteomes" id="UP000322025">
    <property type="component" value="Unassembled WGS sequence"/>
</dbReference>
<evidence type="ECO:0000313" key="3">
    <source>
        <dbReference type="Proteomes" id="UP000322025"/>
    </source>
</evidence>
<dbReference type="AlphaFoldDB" id="A0A5M9I2H9"/>
<name>A0A5M9I2H9_9FIRM</name>
<comment type="caution">
    <text evidence="2">The sequence shown here is derived from an EMBL/GenBank/DDBJ whole genome shotgun (WGS) entry which is preliminary data.</text>
</comment>
<proteinExistence type="predicted"/>
<feature type="domain" description="Polymerase/histidinol phosphatase N-terminal" evidence="1">
    <location>
        <begin position="18"/>
        <end position="80"/>
    </location>
</feature>
<dbReference type="SUPFAM" id="SSF89550">
    <property type="entry name" value="PHP domain-like"/>
    <property type="match status" value="1"/>
</dbReference>
<accession>A0A5M9I2H9</accession>
<dbReference type="RefSeq" id="WP_150310477.1">
    <property type="nucleotide sequence ID" value="NZ_VMSO01000004.1"/>
</dbReference>
<dbReference type="PANTHER" id="PTHR42924">
    <property type="entry name" value="EXONUCLEASE"/>
    <property type="match status" value="1"/>
</dbReference>
<dbReference type="PANTHER" id="PTHR42924:SF3">
    <property type="entry name" value="POLYMERASE_HISTIDINOL PHOSPHATASE N-TERMINAL DOMAIN-CONTAINING PROTEIN"/>
    <property type="match status" value="1"/>
</dbReference>
<evidence type="ECO:0000313" key="2">
    <source>
        <dbReference type="EMBL" id="KAA8502126.1"/>
    </source>
</evidence>
<sequence>MEKITIRGFSEKGNWYKGNLHSHTVNSDGMLTPEQSVKLFKEHGFHFLCFSEHDKYTDYRAQFDCEDFIILPGLEASAVLYYDDGSGRRKKVHHIHGILGTEEMQKNAALPLYQHNDIHPVHKYYGEWDGAAAAQKLADEMIQHGMIATYNHPIWSRVRESEFINTEGIWALEIFNYNTVNESYTGYDETYFDVMLREGKKIFAFASDDNHNEGLFDDACGGYIVVKADKLTHEDIVQNMLAGNYYSSSGPEIYDWGIRDGVAYVDCSPVYRIDFIAGNDVNDGITRMCRSYDETIAYGEYELKGHETYVRVRCTDKYGRTAWSNPVWTGKI</sequence>
<dbReference type="InterPro" id="IPR052018">
    <property type="entry name" value="PHP_domain"/>
</dbReference>
<dbReference type="InterPro" id="IPR003141">
    <property type="entry name" value="Pol/His_phosphatase_N"/>
</dbReference>
<dbReference type="GO" id="GO:0035312">
    <property type="term" value="F:5'-3' DNA exonuclease activity"/>
    <property type="evidence" value="ECO:0007669"/>
    <property type="project" value="TreeGrafter"/>
</dbReference>
<dbReference type="EMBL" id="VMSO01000004">
    <property type="protein sequence ID" value="KAA8502126.1"/>
    <property type="molecule type" value="Genomic_DNA"/>
</dbReference>
<reference evidence="2" key="1">
    <citation type="submission" date="2019-07" db="EMBL/GenBank/DDBJ databases">
        <authorList>
            <person name="Wongkuna S."/>
            <person name="Scaria J."/>
        </authorList>
    </citation>
    <scope>NUCLEOTIDE SEQUENCE [LARGE SCALE GENOMIC DNA]</scope>
    <source>
        <strain evidence="2">SW178</strain>
    </source>
</reference>